<dbReference type="AlphaFoldDB" id="A0A8D8L959"/>
<sequence>MTITSLEGVFWCALLTTSDRCSELSKIFTKTKLQLLPLSPAPITEKHTPTNQPTSTCKLARYQQARASKAHPDKNLSSPEVAWWWLWEMVGSKNNRVAPDDVKSHKLHYFYMTMMMMVVELT</sequence>
<proteinExistence type="predicted"/>
<organism evidence="1">
    <name type="scientific">Culex pipiens</name>
    <name type="common">House mosquito</name>
    <dbReference type="NCBI Taxonomy" id="7175"/>
    <lineage>
        <taxon>Eukaryota</taxon>
        <taxon>Metazoa</taxon>
        <taxon>Ecdysozoa</taxon>
        <taxon>Arthropoda</taxon>
        <taxon>Hexapoda</taxon>
        <taxon>Insecta</taxon>
        <taxon>Pterygota</taxon>
        <taxon>Neoptera</taxon>
        <taxon>Endopterygota</taxon>
        <taxon>Diptera</taxon>
        <taxon>Nematocera</taxon>
        <taxon>Culicoidea</taxon>
        <taxon>Culicidae</taxon>
        <taxon>Culicinae</taxon>
        <taxon>Culicini</taxon>
        <taxon>Culex</taxon>
        <taxon>Culex</taxon>
    </lineage>
</organism>
<dbReference type="EMBL" id="HBUE01247918">
    <property type="protein sequence ID" value="CAG6552826.1"/>
    <property type="molecule type" value="Transcribed_RNA"/>
</dbReference>
<reference evidence="1" key="1">
    <citation type="submission" date="2021-05" db="EMBL/GenBank/DDBJ databases">
        <authorList>
            <person name="Alioto T."/>
            <person name="Alioto T."/>
            <person name="Gomez Garrido J."/>
        </authorList>
    </citation>
    <scope>NUCLEOTIDE SEQUENCE</scope>
</reference>
<protein>
    <submittedName>
        <fullName evidence="1">(northern house mosquito) hypothetical protein</fullName>
    </submittedName>
</protein>
<evidence type="ECO:0000313" key="1">
    <source>
        <dbReference type="EMBL" id="CAG6605160.1"/>
    </source>
</evidence>
<dbReference type="EMBL" id="HBUE01355105">
    <property type="protein sequence ID" value="CAG6605161.1"/>
    <property type="molecule type" value="Transcribed_RNA"/>
</dbReference>
<accession>A0A8D8L959</accession>
<dbReference type="EMBL" id="HBUE01355103">
    <property type="protein sequence ID" value="CAG6605160.1"/>
    <property type="molecule type" value="Transcribed_RNA"/>
</dbReference>
<name>A0A8D8L959_CULPI</name>
<dbReference type="EMBL" id="HBUE01247915">
    <property type="protein sequence ID" value="CAG6552825.1"/>
    <property type="molecule type" value="Transcribed_RNA"/>
</dbReference>